<sequence length="102" mass="11327">MAARCSSAFITSAFQHHRCTSVWLPEKHRAHDTASCVLPELSVLLDGFPLWPLLPRLSQALVSTWSSTRFCALCWSGRVDECYRSCLCPCAKPFTGSGVRPL</sequence>
<protein>
    <recommendedName>
        <fullName evidence="3">Secreted protein</fullName>
    </recommendedName>
</protein>
<dbReference type="Proteomes" id="UP001460270">
    <property type="component" value="Unassembled WGS sequence"/>
</dbReference>
<evidence type="ECO:0000313" key="2">
    <source>
        <dbReference type="Proteomes" id="UP001460270"/>
    </source>
</evidence>
<reference evidence="2" key="1">
    <citation type="submission" date="2024-04" db="EMBL/GenBank/DDBJ databases">
        <title>Salinicola lusitanus LLJ914,a marine bacterium isolated from the Okinawa Trough.</title>
        <authorList>
            <person name="Li J."/>
        </authorList>
    </citation>
    <scope>NUCLEOTIDE SEQUENCE [LARGE SCALE GENOMIC DNA]</scope>
</reference>
<dbReference type="AlphaFoldDB" id="A0AAW0NWT8"/>
<name>A0AAW0NWT8_9GOBI</name>
<evidence type="ECO:0008006" key="3">
    <source>
        <dbReference type="Google" id="ProtNLM"/>
    </source>
</evidence>
<proteinExistence type="predicted"/>
<dbReference type="EMBL" id="JBBPFD010000012">
    <property type="protein sequence ID" value="KAK7904257.1"/>
    <property type="molecule type" value="Genomic_DNA"/>
</dbReference>
<evidence type="ECO:0000313" key="1">
    <source>
        <dbReference type="EMBL" id="KAK7904257.1"/>
    </source>
</evidence>
<organism evidence="1 2">
    <name type="scientific">Mugilogobius chulae</name>
    <name type="common">yellowstripe goby</name>
    <dbReference type="NCBI Taxonomy" id="88201"/>
    <lineage>
        <taxon>Eukaryota</taxon>
        <taxon>Metazoa</taxon>
        <taxon>Chordata</taxon>
        <taxon>Craniata</taxon>
        <taxon>Vertebrata</taxon>
        <taxon>Euteleostomi</taxon>
        <taxon>Actinopterygii</taxon>
        <taxon>Neopterygii</taxon>
        <taxon>Teleostei</taxon>
        <taxon>Neoteleostei</taxon>
        <taxon>Acanthomorphata</taxon>
        <taxon>Gobiaria</taxon>
        <taxon>Gobiiformes</taxon>
        <taxon>Gobioidei</taxon>
        <taxon>Gobiidae</taxon>
        <taxon>Gobionellinae</taxon>
        <taxon>Mugilogobius</taxon>
    </lineage>
</organism>
<comment type="caution">
    <text evidence="1">The sequence shown here is derived from an EMBL/GenBank/DDBJ whole genome shotgun (WGS) entry which is preliminary data.</text>
</comment>
<keyword evidence="2" id="KW-1185">Reference proteome</keyword>
<gene>
    <name evidence="1" type="ORF">WMY93_016864</name>
</gene>
<accession>A0AAW0NWT8</accession>